<dbReference type="SUPFAM" id="SSF55144">
    <property type="entry name" value="LigT-like"/>
    <property type="match status" value="1"/>
</dbReference>
<dbReference type="Gene3D" id="3.90.1140.10">
    <property type="entry name" value="Cyclic phosphodiesterase"/>
    <property type="match status" value="1"/>
</dbReference>
<protein>
    <recommendedName>
        <fullName evidence="3">2'-5' RNA ligase</fullName>
    </recommendedName>
</protein>
<evidence type="ECO:0000313" key="1">
    <source>
        <dbReference type="EMBL" id="GAA4618160.1"/>
    </source>
</evidence>
<reference evidence="2" key="1">
    <citation type="journal article" date="2019" name="Int. J. Syst. Evol. Microbiol.">
        <title>The Global Catalogue of Microorganisms (GCM) 10K type strain sequencing project: providing services to taxonomists for standard genome sequencing and annotation.</title>
        <authorList>
            <consortium name="The Broad Institute Genomics Platform"/>
            <consortium name="The Broad Institute Genome Sequencing Center for Infectious Disease"/>
            <person name="Wu L."/>
            <person name="Ma J."/>
        </authorList>
    </citation>
    <scope>NUCLEOTIDE SEQUENCE [LARGE SCALE GENOMIC DNA]</scope>
    <source>
        <strain evidence="2">JCM 17938</strain>
    </source>
</reference>
<evidence type="ECO:0000313" key="2">
    <source>
        <dbReference type="Proteomes" id="UP001500212"/>
    </source>
</evidence>
<dbReference type="RefSeq" id="WP_345366366.1">
    <property type="nucleotide sequence ID" value="NZ_BAABHJ010000040.1"/>
</dbReference>
<proteinExistence type="predicted"/>
<dbReference type="Proteomes" id="UP001500212">
    <property type="component" value="Unassembled WGS sequence"/>
</dbReference>
<accession>A0ABP8TYW0</accession>
<dbReference type="EMBL" id="BAABHJ010000040">
    <property type="protein sequence ID" value="GAA4618160.1"/>
    <property type="molecule type" value="Genomic_DNA"/>
</dbReference>
<evidence type="ECO:0008006" key="3">
    <source>
        <dbReference type="Google" id="ProtNLM"/>
    </source>
</evidence>
<organism evidence="1 2">
    <name type="scientific">Actinoallomurus liliacearum</name>
    <dbReference type="NCBI Taxonomy" id="1080073"/>
    <lineage>
        <taxon>Bacteria</taxon>
        <taxon>Bacillati</taxon>
        <taxon>Actinomycetota</taxon>
        <taxon>Actinomycetes</taxon>
        <taxon>Streptosporangiales</taxon>
        <taxon>Thermomonosporaceae</taxon>
        <taxon>Actinoallomurus</taxon>
    </lineage>
</organism>
<name>A0ABP8TYW0_9ACTN</name>
<comment type="caution">
    <text evidence="1">The sequence shown here is derived from an EMBL/GenBank/DDBJ whole genome shotgun (WGS) entry which is preliminary data.</text>
</comment>
<gene>
    <name evidence="1" type="ORF">GCM10023195_81430</name>
</gene>
<dbReference type="Pfam" id="PF13563">
    <property type="entry name" value="2_5_RNA_ligase2"/>
    <property type="match status" value="1"/>
</dbReference>
<dbReference type="InterPro" id="IPR009097">
    <property type="entry name" value="Cyclic_Pdiesterase"/>
</dbReference>
<keyword evidence="2" id="KW-1185">Reference proteome</keyword>
<sequence length="212" mass="23581">MSPLPTKFHDRWLNRHEAQQGCGTIYWHVLMNGYPEVSDLSRQVQQRISGFPGFHITPDKWLHATILVAGTTSEISRDQMSAMLHHASRTLEDVSPIPVTLGRILYHPEAIMLGISPERALDPIREAVQASTCEVIGTTGQTRNASRRWTPHVTVAYSTAEQAAGPIISKLGKDLPPRAISIAAVSLVVQWGPERLWDWEPVGAIRLNGQER</sequence>